<reference evidence="2" key="1">
    <citation type="submission" date="2021-01" db="EMBL/GenBank/DDBJ databases">
        <authorList>
            <person name="Corre E."/>
            <person name="Pelletier E."/>
            <person name="Niang G."/>
            <person name="Scheremetjew M."/>
            <person name="Finn R."/>
            <person name="Kale V."/>
            <person name="Holt S."/>
            <person name="Cochrane G."/>
            <person name="Meng A."/>
            <person name="Brown T."/>
            <person name="Cohen L."/>
        </authorList>
    </citation>
    <scope>NUCLEOTIDE SEQUENCE</scope>
    <source>
        <strain evidence="2">ECT3854</strain>
    </source>
</reference>
<protein>
    <submittedName>
        <fullName evidence="2">Uncharacterized protein</fullName>
    </submittedName>
</protein>
<sequence length="126" mass="14366">MARRAQSIVSQRLVLSTSSSTQATSRPTTPSIAISKHMRDVRWREFSVSSSMQDQYDLSTWQMYHRIVSSRMSKRSCGSLSDDSISLQSDDRRRATMDERNLSADMDASLDDAEKSQDEMMFSLDL</sequence>
<evidence type="ECO:0000313" key="2">
    <source>
        <dbReference type="EMBL" id="CAD8931841.1"/>
    </source>
</evidence>
<evidence type="ECO:0000256" key="1">
    <source>
        <dbReference type="SAM" id="MobiDB-lite"/>
    </source>
</evidence>
<feature type="compositionally biased region" description="Basic and acidic residues" evidence="1">
    <location>
        <begin position="89"/>
        <end position="102"/>
    </location>
</feature>
<dbReference type="AlphaFoldDB" id="A0A7S1CXZ8"/>
<organism evidence="2">
    <name type="scientific">Cyclophora tenuis</name>
    <name type="common">Marine diatom</name>
    <dbReference type="NCBI Taxonomy" id="216820"/>
    <lineage>
        <taxon>Eukaryota</taxon>
        <taxon>Sar</taxon>
        <taxon>Stramenopiles</taxon>
        <taxon>Ochrophyta</taxon>
        <taxon>Bacillariophyta</taxon>
        <taxon>Fragilariophyceae</taxon>
        <taxon>Fragilariophycidae</taxon>
        <taxon>Cyclophorales</taxon>
        <taxon>Cyclophoraceae</taxon>
        <taxon>Cyclophora</taxon>
    </lineage>
</organism>
<gene>
    <name evidence="2" type="ORF">CTEN0397_LOCUS2864</name>
</gene>
<feature type="region of interest" description="Disordered" evidence="1">
    <location>
        <begin position="73"/>
        <end position="126"/>
    </location>
</feature>
<feature type="region of interest" description="Disordered" evidence="1">
    <location>
        <begin position="1"/>
        <end position="33"/>
    </location>
</feature>
<feature type="compositionally biased region" description="Low complexity" evidence="1">
    <location>
        <begin position="79"/>
        <end position="88"/>
    </location>
</feature>
<accession>A0A7S1CXZ8</accession>
<name>A0A7S1CXZ8_CYCTE</name>
<proteinExistence type="predicted"/>
<dbReference type="EMBL" id="HBFW01004457">
    <property type="protein sequence ID" value="CAD8931841.1"/>
    <property type="molecule type" value="Transcribed_RNA"/>
</dbReference>
<feature type="compositionally biased region" description="Polar residues" evidence="1">
    <location>
        <begin position="7"/>
        <end position="32"/>
    </location>
</feature>